<proteinExistence type="predicted"/>
<sequence length="80" mass="9373">MGVDLKPHKLKYKNMRFNGKRTLLAVIISILILISAKSDVHHFTQSDYAAGSHAFSLVRWEIRHLPLKWLHLLWEKYPGH</sequence>
<protein>
    <submittedName>
        <fullName evidence="1">Uncharacterized protein</fullName>
    </submittedName>
</protein>
<dbReference type="EMBL" id="UINC01227037">
    <property type="protein sequence ID" value="SVE57765.1"/>
    <property type="molecule type" value="Genomic_DNA"/>
</dbReference>
<accession>A0A383ENC3</accession>
<evidence type="ECO:0000313" key="1">
    <source>
        <dbReference type="EMBL" id="SVE57765.1"/>
    </source>
</evidence>
<reference evidence="1" key="1">
    <citation type="submission" date="2018-05" db="EMBL/GenBank/DDBJ databases">
        <authorList>
            <person name="Lanie J.A."/>
            <person name="Ng W.-L."/>
            <person name="Kazmierczak K.M."/>
            <person name="Andrzejewski T.M."/>
            <person name="Davidsen T.M."/>
            <person name="Wayne K.J."/>
            <person name="Tettelin H."/>
            <person name="Glass J.I."/>
            <person name="Rusch D."/>
            <person name="Podicherti R."/>
            <person name="Tsui H.-C.T."/>
            <person name="Winkler M.E."/>
        </authorList>
    </citation>
    <scope>NUCLEOTIDE SEQUENCE</scope>
</reference>
<name>A0A383ENC3_9ZZZZ</name>
<feature type="non-terminal residue" evidence="1">
    <location>
        <position position="80"/>
    </location>
</feature>
<gene>
    <name evidence="1" type="ORF">METZ01_LOCUS510619</name>
</gene>
<dbReference type="AlphaFoldDB" id="A0A383ENC3"/>
<organism evidence="1">
    <name type="scientific">marine metagenome</name>
    <dbReference type="NCBI Taxonomy" id="408172"/>
    <lineage>
        <taxon>unclassified sequences</taxon>
        <taxon>metagenomes</taxon>
        <taxon>ecological metagenomes</taxon>
    </lineage>
</organism>